<evidence type="ECO:0000256" key="6">
    <source>
        <dbReference type="ARBA" id="ARBA00022533"/>
    </source>
</evidence>
<dbReference type="InterPro" id="IPR036291">
    <property type="entry name" value="NAD(P)-bd_dom_sf"/>
</dbReference>
<sequence length="869" mass="96179">MTGFLGCKCTLLAHVQPLIPQYPQALLSKIAFNPFSSQPALVLETALTPVQDLALGLVELHEVRTNPPLKSLKVPLEGIPTLQCVVHSTQLGGVGKLAEGSQIHFLEQWLCAVCKVRNSIYEYIQIHLVVGEAPDFAKCYYVLENPSAPKPSVFTDKFGFIQGTMAEGGFDPCECICSHEHAMRRLINLLRQSQSYCTDTECLQELPGPNSSSDSGLSFAMIMMAWVVIALVLFLLRPNNLRGSNTAGKPPSQHHCCKIQSMDSNTDPTGLLELLCLSLGLFLSTSDFLVTENPLLVCQAHTKHVTSTLEGPLTGPEVSLALPRWQQAIEGPDNDLTVQMYAFMVILRPKEMDREFEQDGIAPGFSFPPPLTRAIMFEIKKICCIGAGYVGGPTCSVIAQMCPNIKVTVVDVNEARINAWNSDTLPIYEPGLKEVVESCRGRNLFFSTSIDDAIREADLVFISVNTPTKTYGMGKGRAADLKYIEACARRIVQNSNGYKIVTEKSTVPVRAAESIRRIFDANTKPNLDLQVLSNPEFLAEGTAIKDLKNPDRVLIGGDDSPEGQKAVRALCAVYEHWVPKEKILTTNTWSSELSKLAANAFLAQRISSINSISALCEATGADVEEVARAIGTDQRIGNKFLKASVGFGGSCFQKDVLNLVYLCEALNLPEVARYWQQVIDMNDYQRRRFASRIIDSLFNTVTDKKIAILGFAFKKDTGDTRESSSIYISKYLMDEGAKLHIYDPKVPKEQIILDLSHPGVSEDNQVSRLVTISKDPYEACDGAHALVICTEWDMFKELDYERIHKKMLKPAFIFDGRRVLDDLHNELQVIGFQIETIGKKVSAKRIPFASSCEIPKFSLQDPPVKKPRV</sequence>
<comment type="pathway">
    <text evidence="1">Nucleotide-sugar biosynthesis; UDP-alpha-D-glucuronate biosynthesis; UDP-alpha-D-glucuronate from UDP-alpha-D-glucose: step 1/1.</text>
</comment>
<dbReference type="InterPro" id="IPR001732">
    <property type="entry name" value="UDP-Glc/GDP-Man_DH_N"/>
</dbReference>
<evidence type="ECO:0000256" key="4">
    <source>
        <dbReference type="ARBA" id="ARBA00012954"/>
    </source>
</evidence>
<dbReference type="SUPFAM" id="SSF48179">
    <property type="entry name" value="6-phosphogluconate dehydrogenase C-terminal domain-like"/>
    <property type="match status" value="1"/>
</dbReference>
<dbReference type="Pfam" id="PF00984">
    <property type="entry name" value="UDPG_MGDP_dh"/>
    <property type="match status" value="1"/>
</dbReference>
<dbReference type="SMART" id="SM00984">
    <property type="entry name" value="UDPG_MGDP_dh_C"/>
    <property type="match status" value="1"/>
</dbReference>
<comment type="similarity">
    <text evidence="2">Belongs to the UDP-glucose/GDP-mannose dehydrogenase family.</text>
</comment>
<dbReference type="PANTHER" id="PTHR11374">
    <property type="entry name" value="UDP-GLUCOSE DEHYDROGENASE/UDP-MANNAC DEHYDROGENASE"/>
    <property type="match status" value="1"/>
</dbReference>
<dbReference type="InterPro" id="IPR028356">
    <property type="entry name" value="UDPglc_DH_euk"/>
</dbReference>
<organism evidence="12 13">
    <name type="scientific">Willisornis vidua</name>
    <name type="common">Xingu scale-backed antbird</name>
    <dbReference type="NCBI Taxonomy" id="1566151"/>
    <lineage>
        <taxon>Eukaryota</taxon>
        <taxon>Metazoa</taxon>
        <taxon>Chordata</taxon>
        <taxon>Craniata</taxon>
        <taxon>Vertebrata</taxon>
        <taxon>Euteleostomi</taxon>
        <taxon>Archelosauria</taxon>
        <taxon>Archosauria</taxon>
        <taxon>Dinosauria</taxon>
        <taxon>Saurischia</taxon>
        <taxon>Theropoda</taxon>
        <taxon>Coelurosauria</taxon>
        <taxon>Aves</taxon>
        <taxon>Neognathae</taxon>
        <taxon>Neoaves</taxon>
        <taxon>Telluraves</taxon>
        <taxon>Australaves</taxon>
        <taxon>Passeriformes</taxon>
        <taxon>Thamnophilidae</taxon>
        <taxon>Willisornis</taxon>
    </lineage>
</organism>
<accession>A0ABQ9D9L7</accession>
<keyword evidence="6" id="KW-0021">Allosteric enzyme</keyword>
<proteinExistence type="inferred from homology"/>
<feature type="domain" description="UDP-glucose/GDP-mannose dehydrogenase C-terminal" evidence="11">
    <location>
        <begin position="707"/>
        <end position="822"/>
    </location>
</feature>
<dbReference type="EC" id="1.1.1.22" evidence="4"/>
<comment type="catalytic activity">
    <reaction evidence="10">
        <text>UDP-alpha-D-glucose + 2 NAD(+) + H2O = UDP-alpha-D-glucuronate + 2 NADH + 3 H(+)</text>
        <dbReference type="Rhea" id="RHEA:23596"/>
        <dbReference type="ChEBI" id="CHEBI:15377"/>
        <dbReference type="ChEBI" id="CHEBI:15378"/>
        <dbReference type="ChEBI" id="CHEBI:57540"/>
        <dbReference type="ChEBI" id="CHEBI:57945"/>
        <dbReference type="ChEBI" id="CHEBI:58052"/>
        <dbReference type="ChEBI" id="CHEBI:58885"/>
        <dbReference type="EC" id="1.1.1.22"/>
    </reaction>
</comment>
<dbReference type="SUPFAM" id="SSF51735">
    <property type="entry name" value="NAD(P)-binding Rossmann-fold domains"/>
    <property type="match status" value="1"/>
</dbReference>
<evidence type="ECO:0000259" key="11">
    <source>
        <dbReference type="SMART" id="SM00984"/>
    </source>
</evidence>
<dbReference type="PIRSF" id="PIRSF500133">
    <property type="entry name" value="UDPglc_DH_euk"/>
    <property type="match status" value="1"/>
</dbReference>
<dbReference type="NCBIfam" id="TIGR03026">
    <property type="entry name" value="NDP-sugDHase"/>
    <property type="match status" value="1"/>
</dbReference>
<evidence type="ECO:0000256" key="9">
    <source>
        <dbReference type="ARBA" id="ARBA00023277"/>
    </source>
</evidence>
<evidence type="ECO:0000256" key="3">
    <source>
        <dbReference type="ARBA" id="ARBA00011643"/>
    </source>
</evidence>
<comment type="caution">
    <text evidence="12">The sequence shown here is derived from an EMBL/GenBank/DDBJ whole genome shotgun (WGS) entry which is preliminary data.</text>
</comment>
<evidence type="ECO:0000256" key="1">
    <source>
        <dbReference type="ARBA" id="ARBA00004701"/>
    </source>
</evidence>
<dbReference type="PIRSF" id="PIRSF000124">
    <property type="entry name" value="UDPglc_GDPman_dh"/>
    <property type="match status" value="1"/>
</dbReference>
<evidence type="ECO:0000256" key="5">
    <source>
        <dbReference type="ARBA" id="ARBA00015132"/>
    </source>
</evidence>
<dbReference type="InterPro" id="IPR014027">
    <property type="entry name" value="UDP-Glc/GDP-Man_DH_C"/>
</dbReference>
<dbReference type="PANTHER" id="PTHR11374:SF59">
    <property type="entry name" value="UDP-GLUCOSE 6-DEHYDROGENASE"/>
    <property type="match status" value="1"/>
</dbReference>
<evidence type="ECO:0000313" key="13">
    <source>
        <dbReference type="Proteomes" id="UP001145742"/>
    </source>
</evidence>
<name>A0ABQ9D9L7_9PASS</name>
<keyword evidence="9" id="KW-0119">Carbohydrate metabolism</keyword>
<dbReference type="Pfam" id="PF03721">
    <property type="entry name" value="UDPG_MGDP_dh_N"/>
    <property type="match status" value="1"/>
</dbReference>
<evidence type="ECO:0000313" key="12">
    <source>
        <dbReference type="EMBL" id="KAJ7414498.1"/>
    </source>
</evidence>
<dbReference type="InterPro" id="IPR014026">
    <property type="entry name" value="UDP-Glc/GDP-Man_DH_dimer"/>
</dbReference>
<keyword evidence="8" id="KW-0520">NAD</keyword>
<dbReference type="InterPro" id="IPR020309">
    <property type="entry name" value="Smim-14"/>
</dbReference>
<dbReference type="Proteomes" id="UP001145742">
    <property type="component" value="Unassembled WGS sequence"/>
</dbReference>
<dbReference type="EMBL" id="WHWB01034052">
    <property type="protein sequence ID" value="KAJ7414498.1"/>
    <property type="molecule type" value="Genomic_DNA"/>
</dbReference>
<dbReference type="Pfam" id="PF11027">
    <property type="entry name" value="DUF2615"/>
    <property type="match status" value="1"/>
</dbReference>
<dbReference type="SUPFAM" id="SSF52413">
    <property type="entry name" value="UDP-glucose/GDP-mannose dehydrogenase C-terminal domain"/>
    <property type="match status" value="1"/>
</dbReference>
<dbReference type="Pfam" id="PF03720">
    <property type="entry name" value="UDPG_MGDP_dh_C"/>
    <property type="match status" value="1"/>
</dbReference>
<evidence type="ECO:0000256" key="7">
    <source>
        <dbReference type="ARBA" id="ARBA00023002"/>
    </source>
</evidence>
<evidence type="ECO:0000256" key="2">
    <source>
        <dbReference type="ARBA" id="ARBA00006601"/>
    </source>
</evidence>
<gene>
    <name evidence="12" type="ORF">WISP_83876</name>
</gene>
<keyword evidence="13" id="KW-1185">Reference proteome</keyword>
<evidence type="ECO:0000256" key="10">
    <source>
        <dbReference type="ARBA" id="ARBA00047473"/>
    </source>
</evidence>
<reference evidence="12" key="1">
    <citation type="submission" date="2019-10" db="EMBL/GenBank/DDBJ databases">
        <authorList>
            <person name="Soares A.E.R."/>
            <person name="Aleixo A."/>
            <person name="Schneider P."/>
            <person name="Miyaki C.Y."/>
            <person name="Schneider M.P."/>
            <person name="Mello C."/>
            <person name="Vasconcelos A.T.R."/>
        </authorList>
    </citation>
    <scope>NUCLEOTIDE SEQUENCE</scope>
    <source>
        <tissue evidence="12">Muscle</tissue>
    </source>
</reference>
<protein>
    <recommendedName>
        <fullName evidence="5">UDP-glucose 6-dehydrogenase</fullName>
        <ecNumber evidence="4">1.1.1.22</ecNumber>
    </recommendedName>
</protein>
<comment type="subunit">
    <text evidence="3">Homohexamer.</text>
</comment>
<dbReference type="InterPro" id="IPR036220">
    <property type="entry name" value="UDP-Glc/GDP-Man_DH_C_sf"/>
</dbReference>
<dbReference type="Gene3D" id="1.20.5.100">
    <property type="entry name" value="Cytochrome c1, transmembrane anchor, C-terminal"/>
    <property type="match status" value="1"/>
</dbReference>
<evidence type="ECO:0000256" key="8">
    <source>
        <dbReference type="ARBA" id="ARBA00023027"/>
    </source>
</evidence>
<dbReference type="InterPro" id="IPR008927">
    <property type="entry name" value="6-PGluconate_DH-like_C_sf"/>
</dbReference>
<dbReference type="InterPro" id="IPR017476">
    <property type="entry name" value="UDP-Glc/GDP-Man"/>
</dbReference>
<keyword evidence="7" id="KW-0560">Oxidoreductase</keyword>
<dbReference type="Gene3D" id="3.40.50.720">
    <property type="entry name" value="NAD(P)-binding Rossmann-like Domain"/>
    <property type="match status" value="2"/>
</dbReference>